<protein>
    <submittedName>
        <fullName evidence="1">Uncharacterized protein</fullName>
    </submittedName>
</protein>
<comment type="caution">
    <text evidence="1">The sequence shown here is derived from an EMBL/GenBank/DDBJ whole genome shotgun (WGS) entry which is preliminary data.</text>
</comment>
<dbReference type="Proteomes" id="UP001164250">
    <property type="component" value="Chromosome 15"/>
</dbReference>
<keyword evidence="2" id="KW-1185">Reference proteome</keyword>
<reference evidence="2" key="1">
    <citation type="journal article" date="2023" name="G3 (Bethesda)">
        <title>Genome assembly and association tests identify interacting loci associated with vigor, precocity, and sex in interspecific pistachio rootstocks.</title>
        <authorList>
            <person name="Palmer W."/>
            <person name="Jacygrad E."/>
            <person name="Sagayaradj S."/>
            <person name="Cavanaugh K."/>
            <person name="Han R."/>
            <person name="Bertier L."/>
            <person name="Beede B."/>
            <person name="Kafkas S."/>
            <person name="Golino D."/>
            <person name="Preece J."/>
            <person name="Michelmore R."/>
        </authorList>
    </citation>
    <scope>NUCLEOTIDE SEQUENCE [LARGE SCALE GENOMIC DNA]</scope>
</reference>
<name>A0ACC0ZSA3_9ROSI</name>
<accession>A0ACC0ZSA3</accession>
<organism evidence="1 2">
    <name type="scientific">Pistacia atlantica</name>
    <dbReference type="NCBI Taxonomy" id="434234"/>
    <lineage>
        <taxon>Eukaryota</taxon>
        <taxon>Viridiplantae</taxon>
        <taxon>Streptophyta</taxon>
        <taxon>Embryophyta</taxon>
        <taxon>Tracheophyta</taxon>
        <taxon>Spermatophyta</taxon>
        <taxon>Magnoliopsida</taxon>
        <taxon>eudicotyledons</taxon>
        <taxon>Gunneridae</taxon>
        <taxon>Pentapetalae</taxon>
        <taxon>rosids</taxon>
        <taxon>malvids</taxon>
        <taxon>Sapindales</taxon>
        <taxon>Anacardiaceae</taxon>
        <taxon>Pistacia</taxon>
    </lineage>
</organism>
<proteinExistence type="predicted"/>
<sequence>MVRALVERRCVDSVTINDGDDHDRDFYESDDDYDYEGSVGRKLTYIRLPQTQLSLSVLKLDGSFFDVHVARNVTVAELKEAVEEVFALSPRGSQGKISWMHVWGHFCLSYEGQKLVNDKARIQDFRIKDGDQLQFVRHMSINYLHSKRLSRTQSVVSTQHSMSSSGSDALEEVRHTYLADKENYLENQEVSSSSGSHGCGEKRHPGLAYEDSLRNQEDSYNYYNYEHVEEMPAPEFKLAHFLRGWLSYTGLWGVSRRTSEGKSRPSRFARHRLAHAHRNMVCPWATFCFKTYYTSSSLK</sequence>
<gene>
    <name evidence="1" type="ORF">Patl1_34547</name>
</gene>
<dbReference type="EMBL" id="CM047910">
    <property type="protein sequence ID" value="KAJ0074833.1"/>
    <property type="molecule type" value="Genomic_DNA"/>
</dbReference>
<evidence type="ECO:0000313" key="1">
    <source>
        <dbReference type="EMBL" id="KAJ0074833.1"/>
    </source>
</evidence>
<evidence type="ECO:0000313" key="2">
    <source>
        <dbReference type="Proteomes" id="UP001164250"/>
    </source>
</evidence>